<comment type="caution">
    <text evidence="1">The sequence shown here is derived from an EMBL/GenBank/DDBJ whole genome shotgun (WGS) entry which is preliminary data.</text>
</comment>
<evidence type="ECO:0000313" key="1">
    <source>
        <dbReference type="EMBL" id="KRO51934.1"/>
    </source>
</evidence>
<evidence type="ECO:0000313" key="2">
    <source>
        <dbReference type="Proteomes" id="UP000053054"/>
    </source>
</evidence>
<gene>
    <name evidence="1" type="ORF">ABR62_03395</name>
</gene>
<reference evidence="1 2" key="1">
    <citation type="submission" date="2015-10" db="EMBL/GenBank/DDBJ databases">
        <title>Metagenome-Assembled Genomes uncover a global brackish microbiome.</title>
        <authorList>
            <person name="Hugerth L.W."/>
            <person name="Larsson J."/>
            <person name="Alneberg J."/>
            <person name="Lindh M.V."/>
            <person name="Legrand C."/>
            <person name="Pinhassi J."/>
            <person name="Andersson A.F."/>
        </authorList>
    </citation>
    <scope>NUCLEOTIDE SEQUENCE [LARGE SCALE GENOMIC DNA]</scope>
    <source>
        <strain evidence="1">BACL2 MAG-120820-bin50</strain>
    </source>
</reference>
<dbReference type="Proteomes" id="UP000053054">
    <property type="component" value="Unassembled WGS sequence"/>
</dbReference>
<accession>A0A0R2QNQ5</accession>
<organism evidence="1 2">
    <name type="scientific">Actinobacteria bacterium BACL2 MAG-120820-bin50</name>
    <dbReference type="NCBI Taxonomy" id="1655570"/>
    <lineage>
        <taxon>Bacteria</taxon>
        <taxon>Bacillati</taxon>
        <taxon>Actinomycetota</taxon>
        <taxon>Actinomycetes</taxon>
        <taxon>Actinomycetes incertae sedis</taxon>
        <taxon>ac1 cluster</taxon>
    </lineage>
</organism>
<name>A0A0R2QNQ5_9ACTN</name>
<protein>
    <submittedName>
        <fullName evidence="1">Uncharacterized protein</fullName>
    </submittedName>
</protein>
<sequence>MALCFISTNASGLEGWGIMDSVNLKDAYLRAARERPALGINTGQRGEVSLDEARAELAGSISRILHSLFQDRYGPLVGSLSEPTITEILKGFEANLSRTKGDVTLVAQELLDRLLPPNSNKRR</sequence>
<proteinExistence type="predicted"/>
<dbReference type="AlphaFoldDB" id="A0A0R2QNQ5"/>
<dbReference type="EMBL" id="LIAU01000212">
    <property type="protein sequence ID" value="KRO51934.1"/>
    <property type="molecule type" value="Genomic_DNA"/>
</dbReference>